<evidence type="ECO:0000256" key="1">
    <source>
        <dbReference type="SAM" id="MobiDB-lite"/>
    </source>
</evidence>
<dbReference type="EMBL" id="KK914207">
    <property type="protein sequence ID" value="KDP46803.1"/>
    <property type="molecule type" value="Genomic_DNA"/>
</dbReference>
<proteinExistence type="predicted"/>
<name>A0A067LHI0_JATCU</name>
<protein>
    <submittedName>
        <fullName evidence="2">Uncharacterized protein</fullName>
    </submittedName>
</protein>
<dbReference type="Proteomes" id="UP000027138">
    <property type="component" value="Unassembled WGS sequence"/>
</dbReference>
<feature type="compositionally biased region" description="Polar residues" evidence="1">
    <location>
        <begin position="1"/>
        <end position="11"/>
    </location>
</feature>
<sequence>MNSLSTSSQGKNPAKTPSREEIPRRNQVRNEFCINIKSGRNPEEIKSKMNSTISTKSELNSAPTASRKGIPHQDGKEFRTNIKTEMNSAPAEHEVRIPEGTTKDLIFPIPRRVLGDT</sequence>
<gene>
    <name evidence="2" type="ORF">JCGZ_10793</name>
</gene>
<evidence type="ECO:0000313" key="2">
    <source>
        <dbReference type="EMBL" id="KDP46803.1"/>
    </source>
</evidence>
<keyword evidence="3" id="KW-1185">Reference proteome</keyword>
<accession>A0A067LHI0</accession>
<reference evidence="2 3" key="1">
    <citation type="journal article" date="2014" name="PLoS ONE">
        <title>Global Analysis of Gene Expression Profiles in Physic Nut (Jatropha curcas L.) Seedlings Exposed to Salt Stress.</title>
        <authorList>
            <person name="Zhang L."/>
            <person name="Zhang C."/>
            <person name="Wu P."/>
            <person name="Chen Y."/>
            <person name="Li M."/>
            <person name="Jiang H."/>
            <person name="Wu G."/>
        </authorList>
    </citation>
    <scope>NUCLEOTIDE SEQUENCE [LARGE SCALE GENOMIC DNA]</scope>
    <source>
        <strain evidence="3">cv. GZQX0401</strain>
        <tissue evidence="2">Young leaves</tissue>
    </source>
</reference>
<feature type="compositionally biased region" description="Polar residues" evidence="1">
    <location>
        <begin position="48"/>
        <end position="64"/>
    </location>
</feature>
<feature type="region of interest" description="Disordered" evidence="1">
    <location>
        <begin position="1"/>
        <end position="74"/>
    </location>
</feature>
<organism evidence="2 3">
    <name type="scientific">Jatropha curcas</name>
    <name type="common">Barbados nut</name>
    <dbReference type="NCBI Taxonomy" id="180498"/>
    <lineage>
        <taxon>Eukaryota</taxon>
        <taxon>Viridiplantae</taxon>
        <taxon>Streptophyta</taxon>
        <taxon>Embryophyta</taxon>
        <taxon>Tracheophyta</taxon>
        <taxon>Spermatophyta</taxon>
        <taxon>Magnoliopsida</taxon>
        <taxon>eudicotyledons</taxon>
        <taxon>Gunneridae</taxon>
        <taxon>Pentapetalae</taxon>
        <taxon>rosids</taxon>
        <taxon>fabids</taxon>
        <taxon>Malpighiales</taxon>
        <taxon>Euphorbiaceae</taxon>
        <taxon>Crotonoideae</taxon>
        <taxon>Jatropheae</taxon>
        <taxon>Jatropha</taxon>
    </lineage>
</organism>
<dbReference type="AlphaFoldDB" id="A0A067LHI0"/>
<evidence type="ECO:0000313" key="3">
    <source>
        <dbReference type="Proteomes" id="UP000027138"/>
    </source>
</evidence>